<protein>
    <recommendedName>
        <fullName evidence="3">ATP-binding protein</fullName>
    </recommendedName>
</protein>
<keyword evidence="2" id="KW-1185">Reference proteome</keyword>
<evidence type="ECO:0000313" key="2">
    <source>
        <dbReference type="Proteomes" id="UP001595975"/>
    </source>
</evidence>
<dbReference type="Proteomes" id="UP001595975">
    <property type="component" value="Unassembled WGS sequence"/>
</dbReference>
<sequence>MRRSTLRAGDQDIVDFVGFLVAEYGSGNRAAALLREVGQSPGKFFLEDAMLHVWSGIVGKALDDCWFVELVLVVRGKGHTAYAALFERILARADEPATDDEEVRRKVFGAALLDNASVIDRDALRTNLRKFAGARNSHVMVVNGEGTCGKTHSWYLIHHVGQCFGAEPKLVSFERWAGHPARPVEVMENVAGELGWHEVPKVAEDEVKQLNPLGRYFRVNAAGLAQPLWLVLDGVNRTNITDHGLMMVGEIAVSAHKKTAGDHLWVVLMDFERDLWDIESFVLRESIRGITADDVRRFFLSAAAESDHELSAERIDTLVREAVGSAPAVGPLPPVDLGPRADRLARAFFGDQGGTG</sequence>
<organism evidence="1 2">
    <name type="scientific">Kitasatospora misakiensis</name>
    <dbReference type="NCBI Taxonomy" id="67330"/>
    <lineage>
        <taxon>Bacteria</taxon>
        <taxon>Bacillati</taxon>
        <taxon>Actinomycetota</taxon>
        <taxon>Actinomycetes</taxon>
        <taxon>Kitasatosporales</taxon>
        <taxon>Streptomycetaceae</taxon>
        <taxon>Kitasatospora</taxon>
    </lineage>
</organism>
<accession>A0ABW0X893</accession>
<evidence type="ECO:0008006" key="3">
    <source>
        <dbReference type="Google" id="ProtNLM"/>
    </source>
</evidence>
<evidence type="ECO:0000313" key="1">
    <source>
        <dbReference type="EMBL" id="MFC5666777.1"/>
    </source>
</evidence>
<gene>
    <name evidence="1" type="ORF">ACFP3U_27900</name>
</gene>
<dbReference type="EMBL" id="JBHSOF010000045">
    <property type="protein sequence ID" value="MFC5666777.1"/>
    <property type="molecule type" value="Genomic_DNA"/>
</dbReference>
<reference evidence="2" key="1">
    <citation type="journal article" date="2019" name="Int. J. Syst. Evol. Microbiol.">
        <title>The Global Catalogue of Microorganisms (GCM) 10K type strain sequencing project: providing services to taxonomists for standard genome sequencing and annotation.</title>
        <authorList>
            <consortium name="The Broad Institute Genomics Platform"/>
            <consortium name="The Broad Institute Genome Sequencing Center for Infectious Disease"/>
            <person name="Wu L."/>
            <person name="Ma J."/>
        </authorList>
    </citation>
    <scope>NUCLEOTIDE SEQUENCE [LARGE SCALE GENOMIC DNA]</scope>
    <source>
        <strain evidence="2">CGMCC 4.1437</strain>
    </source>
</reference>
<name>A0ABW0X893_9ACTN</name>
<proteinExistence type="predicted"/>
<comment type="caution">
    <text evidence="1">The sequence shown here is derived from an EMBL/GenBank/DDBJ whole genome shotgun (WGS) entry which is preliminary data.</text>
</comment>